<feature type="compositionally biased region" description="Polar residues" evidence="3">
    <location>
        <begin position="267"/>
        <end position="277"/>
    </location>
</feature>
<feature type="region of interest" description="Disordered" evidence="3">
    <location>
        <begin position="860"/>
        <end position="927"/>
    </location>
</feature>
<feature type="compositionally biased region" description="Pro residues" evidence="3">
    <location>
        <begin position="902"/>
        <end position="922"/>
    </location>
</feature>
<feature type="compositionally biased region" description="Low complexity" evidence="3">
    <location>
        <begin position="541"/>
        <end position="566"/>
    </location>
</feature>
<dbReference type="Proteomes" id="UP000054097">
    <property type="component" value="Unassembled WGS sequence"/>
</dbReference>
<evidence type="ECO:0000256" key="2">
    <source>
        <dbReference type="ARBA" id="ARBA00023242"/>
    </source>
</evidence>
<dbReference type="GO" id="GO:0005634">
    <property type="term" value="C:nucleus"/>
    <property type="evidence" value="ECO:0007669"/>
    <property type="project" value="UniProtKB-SubCell"/>
</dbReference>
<accession>A0A0C3BR39</accession>
<feature type="compositionally biased region" description="Low complexity" evidence="3">
    <location>
        <begin position="245"/>
        <end position="260"/>
    </location>
</feature>
<feature type="compositionally biased region" description="Low complexity" evidence="3">
    <location>
        <begin position="429"/>
        <end position="441"/>
    </location>
</feature>
<feature type="compositionally biased region" description="Low complexity" evidence="3">
    <location>
        <begin position="647"/>
        <end position="663"/>
    </location>
</feature>
<sequence length="939" mass="101065">MATRTDAHHHPAASATGGGTVVAAGQLLAYRSPSVRYDKGLHGAFSPATTVHLALPHAAAVRTQGKPRLPLPASAKAMPRPLQPPQEQQQHQQQPQAMLQQKQRQNHSQQNATPLHPQARPRPRVISQPPPRSVASPAVIGLDLALIPPADHRDSAMSPRNSVAVKAPARPSLLAPVDIPRRVSVGSTQGHTLWKPVSAPTTSPISEGPPQPSVINPPPVVASAPAPAPAPAAPAPAIDTPKLSGPPSSSSVSINSSIGSAAPSIQAPASNHSSVSGHDNERAEIRARTLSSTNLAQRFSSEPPPQSRNVSPKITVEPLNNPVEKALPAAPMPEAVARPFPTPIQPTIMLPTDEIEYDEPPAPLRVINVTNDYAADSMATVPTTAEAPVPPAPAARSPSPVPDITVVPSTPPMSMKQLLGPNYPFPTTSSSANNSRSSISPVPSPVLPEVTNHLPKHASLPPPARLHTQSNPALHTPRASMDVQGSTSYTAPSDRKPPPSTRGAPRFPPPGTRTWLPRKPTVPTPLSPTTALPQQVPPQAPLAFPTHSQKQQLQQQQQQQHQQQPQSSRRVSATQKVAGSEPSRHQHAHTRSDPPPTPMRTHRPMPAPVRPFANNDIGYYSSDDDDPSKWAPYPDPEAIGSRRSSRSSRSSYSRNSRASGRNSIYGAHAESEEEDGGLLYAPPSISLPNLRPILQQGPGESELALGRKITFAVPYTESNKPSQAAGGRRRIRRRRQSTDSVIRGPEQIPWLQDSDIPRRGGLVTVPDPFGYSYADEGRYDVVNHPELIPADVYSRYVRSDGGPKLPEYRETFSAKSNAHRAAQEEESRARILGRKTRMPAVSVESEEEVPITVPVCLRRPRAMSESASGDDGAGHRKSGMGHNSGSKLRRRSRSRDRTADWAPPPTIPDPEPPTYYTMPPPSNSIFPSVMERMFSKLRR</sequence>
<feature type="compositionally biased region" description="Polar residues" evidence="3">
    <location>
        <begin position="567"/>
        <end position="577"/>
    </location>
</feature>
<name>A0A0C3BR39_SERVB</name>
<evidence type="ECO:0000313" key="4">
    <source>
        <dbReference type="EMBL" id="KIM33926.1"/>
    </source>
</evidence>
<keyword evidence="5" id="KW-1185">Reference proteome</keyword>
<reference evidence="5" key="2">
    <citation type="submission" date="2015-01" db="EMBL/GenBank/DDBJ databases">
        <title>Evolutionary Origins and Diversification of the Mycorrhizal Mutualists.</title>
        <authorList>
            <consortium name="DOE Joint Genome Institute"/>
            <consortium name="Mycorrhizal Genomics Consortium"/>
            <person name="Kohler A."/>
            <person name="Kuo A."/>
            <person name="Nagy L.G."/>
            <person name="Floudas D."/>
            <person name="Copeland A."/>
            <person name="Barry K.W."/>
            <person name="Cichocki N."/>
            <person name="Veneault-Fourrey C."/>
            <person name="LaButti K."/>
            <person name="Lindquist E.A."/>
            <person name="Lipzen A."/>
            <person name="Lundell T."/>
            <person name="Morin E."/>
            <person name="Murat C."/>
            <person name="Riley R."/>
            <person name="Ohm R."/>
            <person name="Sun H."/>
            <person name="Tunlid A."/>
            <person name="Henrissat B."/>
            <person name="Grigoriev I.V."/>
            <person name="Hibbett D.S."/>
            <person name="Martin F."/>
        </authorList>
    </citation>
    <scope>NUCLEOTIDE SEQUENCE [LARGE SCALE GENOMIC DNA]</scope>
    <source>
        <strain evidence="5">MAFF 305830</strain>
    </source>
</reference>
<dbReference type="OrthoDB" id="3191268at2759"/>
<organism evidence="4 5">
    <name type="scientific">Serendipita vermifera MAFF 305830</name>
    <dbReference type="NCBI Taxonomy" id="933852"/>
    <lineage>
        <taxon>Eukaryota</taxon>
        <taxon>Fungi</taxon>
        <taxon>Dikarya</taxon>
        <taxon>Basidiomycota</taxon>
        <taxon>Agaricomycotina</taxon>
        <taxon>Agaricomycetes</taxon>
        <taxon>Sebacinales</taxon>
        <taxon>Serendipitaceae</taxon>
        <taxon>Serendipita</taxon>
    </lineage>
</organism>
<feature type="region of interest" description="Disordered" evidence="3">
    <location>
        <begin position="61"/>
        <end position="134"/>
    </location>
</feature>
<feature type="compositionally biased region" description="Polar residues" evidence="3">
    <location>
        <begin position="289"/>
        <end position="300"/>
    </location>
</feature>
<dbReference type="EMBL" id="KN824277">
    <property type="protein sequence ID" value="KIM33926.1"/>
    <property type="molecule type" value="Genomic_DNA"/>
</dbReference>
<evidence type="ECO:0000256" key="1">
    <source>
        <dbReference type="ARBA" id="ARBA00004123"/>
    </source>
</evidence>
<feature type="compositionally biased region" description="Low complexity" evidence="3">
    <location>
        <begin position="85"/>
        <end position="110"/>
    </location>
</feature>
<dbReference type="STRING" id="933852.A0A0C3BR39"/>
<dbReference type="HOGENOM" id="CLU_337415_0_0_1"/>
<proteinExistence type="predicted"/>
<dbReference type="AlphaFoldDB" id="A0A0C3BR39"/>
<protein>
    <submittedName>
        <fullName evidence="4">Uncharacterized protein</fullName>
    </submittedName>
</protein>
<keyword evidence="2" id="KW-0539">Nucleus</keyword>
<evidence type="ECO:0000256" key="3">
    <source>
        <dbReference type="SAM" id="MobiDB-lite"/>
    </source>
</evidence>
<dbReference type="PANTHER" id="PTHR45093">
    <property type="entry name" value="TRANSCRIPTION ACTIVATOR MSS11"/>
    <property type="match status" value="1"/>
</dbReference>
<feature type="compositionally biased region" description="Pro residues" evidence="3">
    <location>
        <begin position="207"/>
        <end position="234"/>
    </location>
</feature>
<gene>
    <name evidence="4" type="ORF">M408DRAFT_13634</name>
</gene>
<feature type="region of interest" description="Disordered" evidence="3">
    <location>
        <begin position="716"/>
        <end position="746"/>
    </location>
</feature>
<feature type="region of interest" description="Disordered" evidence="3">
    <location>
        <begin position="190"/>
        <end position="315"/>
    </location>
</feature>
<dbReference type="PANTHER" id="PTHR45093:SF2">
    <property type="entry name" value="LISH DOMAIN-CONTAINING PROTEIN"/>
    <property type="match status" value="1"/>
</dbReference>
<evidence type="ECO:0000313" key="5">
    <source>
        <dbReference type="Proteomes" id="UP000054097"/>
    </source>
</evidence>
<comment type="subcellular location">
    <subcellularLocation>
        <location evidence="1">Nucleus</location>
    </subcellularLocation>
</comment>
<feature type="region of interest" description="Disordered" evidence="3">
    <location>
        <begin position="384"/>
        <end position="681"/>
    </location>
</feature>
<reference evidence="4 5" key="1">
    <citation type="submission" date="2014-04" db="EMBL/GenBank/DDBJ databases">
        <authorList>
            <consortium name="DOE Joint Genome Institute"/>
            <person name="Kuo A."/>
            <person name="Zuccaro A."/>
            <person name="Kohler A."/>
            <person name="Nagy L.G."/>
            <person name="Floudas D."/>
            <person name="Copeland A."/>
            <person name="Barry K.W."/>
            <person name="Cichocki N."/>
            <person name="Veneault-Fourrey C."/>
            <person name="LaButti K."/>
            <person name="Lindquist E.A."/>
            <person name="Lipzen A."/>
            <person name="Lundell T."/>
            <person name="Morin E."/>
            <person name="Murat C."/>
            <person name="Sun H."/>
            <person name="Tunlid A."/>
            <person name="Henrissat B."/>
            <person name="Grigoriev I.V."/>
            <person name="Hibbett D.S."/>
            <person name="Martin F."/>
            <person name="Nordberg H.P."/>
            <person name="Cantor M.N."/>
            <person name="Hua S.X."/>
        </authorList>
    </citation>
    <scope>NUCLEOTIDE SEQUENCE [LARGE SCALE GENOMIC DNA]</scope>
    <source>
        <strain evidence="4 5">MAFF 305830</strain>
    </source>
</reference>
<feature type="compositionally biased region" description="Basic and acidic residues" evidence="3">
    <location>
        <begin position="278"/>
        <end position="287"/>
    </location>
</feature>